<accession>A0A5E4M7C7</accession>
<sequence length="107" mass="12063">MHQSVAPSNHSSIYRYACSQYGHRQVSILRLINHHLALLISPAVKAYCTVPTADQVHGCHRGSETTRLILHRCRELDIFRHPEMDEQAVKPTQMPPGGLPTCHLPMC</sequence>
<name>A0A5E4M7C7_9HEMI</name>
<reference evidence="1 2" key="1">
    <citation type="submission" date="2019-08" db="EMBL/GenBank/DDBJ databases">
        <authorList>
            <person name="Alioto T."/>
            <person name="Alioto T."/>
            <person name="Gomez Garrido J."/>
        </authorList>
    </citation>
    <scope>NUCLEOTIDE SEQUENCE [LARGE SCALE GENOMIC DNA]</scope>
</reference>
<proteinExistence type="predicted"/>
<gene>
    <name evidence="1" type="ORF">CINCED_3A016724</name>
</gene>
<organism evidence="1 2">
    <name type="scientific">Cinara cedri</name>
    <dbReference type="NCBI Taxonomy" id="506608"/>
    <lineage>
        <taxon>Eukaryota</taxon>
        <taxon>Metazoa</taxon>
        <taxon>Ecdysozoa</taxon>
        <taxon>Arthropoda</taxon>
        <taxon>Hexapoda</taxon>
        <taxon>Insecta</taxon>
        <taxon>Pterygota</taxon>
        <taxon>Neoptera</taxon>
        <taxon>Paraneoptera</taxon>
        <taxon>Hemiptera</taxon>
        <taxon>Sternorrhyncha</taxon>
        <taxon>Aphidomorpha</taxon>
        <taxon>Aphidoidea</taxon>
        <taxon>Aphididae</taxon>
        <taxon>Lachninae</taxon>
        <taxon>Cinara</taxon>
    </lineage>
</organism>
<keyword evidence="2" id="KW-1185">Reference proteome</keyword>
<evidence type="ECO:0000313" key="1">
    <source>
        <dbReference type="EMBL" id="VVC26288.1"/>
    </source>
</evidence>
<evidence type="ECO:0000313" key="2">
    <source>
        <dbReference type="Proteomes" id="UP000325440"/>
    </source>
</evidence>
<dbReference type="EMBL" id="CABPRJ010000029">
    <property type="protein sequence ID" value="VVC26288.1"/>
    <property type="molecule type" value="Genomic_DNA"/>
</dbReference>
<dbReference type="Proteomes" id="UP000325440">
    <property type="component" value="Unassembled WGS sequence"/>
</dbReference>
<dbReference type="AlphaFoldDB" id="A0A5E4M7C7"/>
<protein>
    <submittedName>
        <fullName evidence="1">Uncharacterized protein</fullName>
    </submittedName>
</protein>